<dbReference type="Pfam" id="PF01386">
    <property type="entry name" value="Ribosomal_L25p"/>
    <property type="match status" value="1"/>
</dbReference>
<feature type="domain" description="Large ribosomal subunit protein bL25 beta" evidence="8">
    <location>
        <begin position="100"/>
        <end position="179"/>
    </location>
</feature>
<dbReference type="HAMAP" id="MF_01334">
    <property type="entry name" value="Ribosomal_bL25_CTC"/>
    <property type="match status" value="1"/>
</dbReference>
<evidence type="ECO:0000256" key="4">
    <source>
        <dbReference type="ARBA" id="ARBA00023274"/>
    </source>
</evidence>
<gene>
    <name evidence="5" type="primary">rplY</name>
    <name evidence="5" type="synonym">ctc</name>
    <name evidence="9" type="ORF">FB473_002505</name>
</gene>
<dbReference type="RefSeq" id="WP_167168271.1">
    <property type="nucleotide sequence ID" value="NZ_BAAAOO010000007.1"/>
</dbReference>
<dbReference type="Gene3D" id="2.40.240.10">
    <property type="entry name" value="Ribosomal Protein L25, Chain P"/>
    <property type="match status" value="1"/>
</dbReference>
<keyword evidence="1 5" id="KW-0699">rRNA-binding</keyword>
<dbReference type="NCBIfam" id="NF004131">
    <property type="entry name" value="PRK05618.2-1"/>
    <property type="match status" value="1"/>
</dbReference>
<comment type="function">
    <text evidence="5">This is one of the proteins that binds to the 5S RNA in the ribosome where it forms part of the central protuberance.</text>
</comment>
<dbReference type="InterPro" id="IPR020057">
    <property type="entry name" value="Ribosomal_bL25_b-dom"/>
</dbReference>
<evidence type="ECO:0000259" key="8">
    <source>
        <dbReference type="Pfam" id="PF14693"/>
    </source>
</evidence>
<name>A0ABX0SHI3_9ACTN</name>
<dbReference type="EMBL" id="JAAMOZ010000001">
    <property type="protein sequence ID" value="NIH57860.1"/>
    <property type="molecule type" value="Genomic_DNA"/>
</dbReference>
<dbReference type="NCBIfam" id="TIGR00731">
    <property type="entry name" value="bL25_bact_ctc"/>
    <property type="match status" value="1"/>
</dbReference>
<dbReference type="PANTHER" id="PTHR33284:SF1">
    <property type="entry name" value="RIBOSOMAL PROTEIN L25_GLN-TRNA SYNTHETASE, ANTI-CODON-BINDING DOMAIN-CONTAINING PROTEIN"/>
    <property type="match status" value="1"/>
</dbReference>
<accession>A0ABX0SHI3</accession>
<dbReference type="NCBIfam" id="NF004612">
    <property type="entry name" value="PRK05943.1"/>
    <property type="match status" value="1"/>
</dbReference>
<evidence type="ECO:0000313" key="9">
    <source>
        <dbReference type="EMBL" id="NIH57860.1"/>
    </source>
</evidence>
<protein>
    <recommendedName>
        <fullName evidence="5">Large ribosomal subunit protein bL25</fullName>
    </recommendedName>
    <alternativeName>
        <fullName evidence="5">General stress protein CTC</fullName>
    </alternativeName>
</protein>
<feature type="domain" description="Large ribosomal subunit protein bL25 L25" evidence="7">
    <location>
        <begin position="7"/>
        <end position="92"/>
    </location>
</feature>
<comment type="subunit">
    <text evidence="5">Part of the 50S ribosomal subunit; part of the 5S rRNA/L5/L18/L25 subcomplex. Contacts the 5S rRNA. Binds to the 5S rRNA independently of L5 and L18.</text>
</comment>
<organism evidence="9 10">
    <name type="scientific">Brooklawnia cerclae</name>
    <dbReference type="NCBI Taxonomy" id="349934"/>
    <lineage>
        <taxon>Bacteria</taxon>
        <taxon>Bacillati</taxon>
        <taxon>Actinomycetota</taxon>
        <taxon>Actinomycetes</taxon>
        <taxon>Propionibacteriales</taxon>
        <taxon>Propionibacteriaceae</taxon>
        <taxon>Brooklawnia</taxon>
    </lineage>
</organism>
<evidence type="ECO:0000313" key="10">
    <source>
        <dbReference type="Proteomes" id="UP000749311"/>
    </source>
</evidence>
<evidence type="ECO:0000259" key="7">
    <source>
        <dbReference type="Pfam" id="PF01386"/>
    </source>
</evidence>
<dbReference type="InterPro" id="IPR001021">
    <property type="entry name" value="Ribosomal_bL25_long"/>
</dbReference>
<dbReference type="PANTHER" id="PTHR33284">
    <property type="entry name" value="RIBOSOMAL PROTEIN L25/GLN-TRNA SYNTHETASE, ANTI-CODON-BINDING DOMAIN-CONTAINING PROTEIN"/>
    <property type="match status" value="1"/>
</dbReference>
<proteinExistence type="inferred from homology"/>
<feature type="compositionally biased region" description="Acidic residues" evidence="6">
    <location>
        <begin position="183"/>
        <end position="209"/>
    </location>
</feature>
<feature type="region of interest" description="Disordered" evidence="6">
    <location>
        <begin position="179"/>
        <end position="209"/>
    </location>
</feature>
<dbReference type="Pfam" id="PF14693">
    <property type="entry name" value="Ribosomal_TL5_C"/>
    <property type="match status" value="1"/>
</dbReference>
<dbReference type="InterPro" id="IPR029751">
    <property type="entry name" value="Ribosomal_L25_dom"/>
</dbReference>
<keyword evidence="10" id="KW-1185">Reference proteome</keyword>
<evidence type="ECO:0000256" key="3">
    <source>
        <dbReference type="ARBA" id="ARBA00022980"/>
    </source>
</evidence>
<comment type="caution">
    <text evidence="9">The sequence shown here is derived from an EMBL/GenBank/DDBJ whole genome shotgun (WGS) entry which is preliminary data.</text>
</comment>
<evidence type="ECO:0000256" key="1">
    <source>
        <dbReference type="ARBA" id="ARBA00022730"/>
    </source>
</evidence>
<evidence type="ECO:0000256" key="6">
    <source>
        <dbReference type="SAM" id="MobiDB-lite"/>
    </source>
</evidence>
<evidence type="ECO:0000256" key="2">
    <source>
        <dbReference type="ARBA" id="ARBA00022884"/>
    </source>
</evidence>
<dbReference type="Proteomes" id="UP000749311">
    <property type="component" value="Unassembled WGS sequence"/>
</dbReference>
<dbReference type="Gene3D" id="2.170.120.20">
    <property type="entry name" value="Ribosomal protein L25, beta domain"/>
    <property type="match status" value="1"/>
</dbReference>
<keyword evidence="4 5" id="KW-0687">Ribonucleoprotein</keyword>
<dbReference type="SUPFAM" id="SSF50715">
    <property type="entry name" value="Ribosomal protein L25-like"/>
    <property type="match status" value="1"/>
</dbReference>
<dbReference type="InterPro" id="IPR020930">
    <property type="entry name" value="Ribosomal_uL5_bac-type"/>
</dbReference>
<keyword evidence="3 5" id="KW-0689">Ribosomal protein</keyword>
<evidence type="ECO:0000256" key="5">
    <source>
        <dbReference type="HAMAP-Rule" id="MF_01334"/>
    </source>
</evidence>
<dbReference type="InterPro" id="IPR011035">
    <property type="entry name" value="Ribosomal_bL25/Gln-tRNA_synth"/>
</dbReference>
<keyword evidence="2 5" id="KW-0694">RNA-binding</keyword>
<sequence>MADTIKLNAEARDEFGKGAARRIRRQHKIPAVLYGHGSDPIHITLPGHETMLALRQANALLSLDMPGGEEQLALPKQVQRHPVRGEIEHVDLLIVKRGEKVTVPVPIVVVGELVEDTVVNQERNELHITAEATNIPADIEISVEGLPVGTQVFAADVKLPEGVELHDDPESLVLVVSPATAAEDLEASTEAEEPEAAEAGAEDEVKEEE</sequence>
<dbReference type="InterPro" id="IPR037121">
    <property type="entry name" value="Ribosomal_bL25_C"/>
</dbReference>
<dbReference type="InterPro" id="IPR020056">
    <property type="entry name" value="Rbsml_bL25/Gln-tRNA_synth_N"/>
</dbReference>
<dbReference type="CDD" id="cd00495">
    <property type="entry name" value="Ribosomal_L25_TL5_CTC"/>
    <property type="match status" value="1"/>
</dbReference>
<dbReference type="GO" id="GO:0005840">
    <property type="term" value="C:ribosome"/>
    <property type="evidence" value="ECO:0007669"/>
    <property type="project" value="UniProtKB-KW"/>
</dbReference>
<comment type="similarity">
    <text evidence="5">Belongs to the bacterial ribosomal protein bL25 family. CTC subfamily.</text>
</comment>
<reference evidence="9 10" key="1">
    <citation type="submission" date="2020-02" db="EMBL/GenBank/DDBJ databases">
        <title>Sequencing the genomes of 1000 actinobacteria strains.</title>
        <authorList>
            <person name="Klenk H.-P."/>
        </authorList>
    </citation>
    <scope>NUCLEOTIDE SEQUENCE [LARGE SCALE GENOMIC DNA]</scope>
    <source>
        <strain evidence="9 10">DSM 19609</strain>
    </source>
</reference>